<dbReference type="Pfam" id="PF07690">
    <property type="entry name" value="MFS_1"/>
    <property type="match status" value="2"/>
</dbReference>
<feature type="transmembrane region" description="Helical" evidence="2">
    <location>
        <begin position="123"/>
        <end position="145"/>
    </location>
</feature>
<sequence length="449" mass="49893">MTKSFKGNKDDEVVKGNEGYEPKCRPDSWWSWLVCAASTMSVVIISGISYSFGLMLPPLMENFDESRQVTAWIGSLYMATGCLFSPFGSYINDRFSYRFTAILGSLSGIIGFFLASLSSKLWMMYLTFGVLSGFGHTMIYNSSYLMILQYFVKRRSVAVGIVASAPAIGMFVMTQITQSLLNTFGWQGALRGFAILHFVCGLCSTVFVPLDNMKEGNNNDNTVGKIRQEETERKKSSLCSNHSFLIMLTSFVVVQFSYFVPTVHIVKHCKQELHIPGNKASMLFTYMAITSFISRHLFCKLGDYRYFNRFHLYQGGMTVVGLCVLCLPAARSFESVVAIFIIFGLMEGAMNGQFSLLILECSGKHKVNQAWGYIMFFSGVSVGLGSPMAGLMADTLGSYTVTFYTSGAILITGASITSLMAFVKQHPEESDQTQSYDEELLVKEKVTVL</sequence>
<feature type="transmembrane region" description="Helical" evidence="2">
    <location>
        <begin position="69"/>
        <end position="87"/>
    </location>
</feature>
<feature type="transmembrane region" description="Helical" evidence="2">
    <location>
        <begin position="371"/>
        <end position="389"/>
    </location>
</feature>
<gene>
    <name evidence="4" type="ORF">OS493_015246</name>
</gene>
<dbReference type="InterPro" id="IPR050327">
    <property type="entry name" value="Proton-linked_MCT"/>
</dbReference>
<dbReference type="EMBL" id="MU826357">
    <property type="protein sequence ID" value="KAJ7379463.1"/>
    <property type="molecule type" value="Genomic_DNA"/>
</dbReference>
<dbReference type="PANTHER" id="PTHR11360">
    <property type="entry name" value="MONOCARBOXYLATE TRANSPORTER"/>
    <property type="match status" value="1"/>
</dbReference>
<feature type="domain" description="Major facilitator superfamily (MFS) profile" evidence="3">
    <location>
        <begin position="33"/>
        <end position="425"/>
    </location>
</feature>
<keyword evidence="5" id="KW-1185">Reference proteome</keyword>
<reference evidence="4" key="1">
    <citation type="submission" date="2023-01" db="EMBL/GenBank/DDBJ databases">
        <title>Genome assembly of the deep-sea coral Lophelia pertusa.</title>
        <authorList>
            <person name="Herrera S."/>
            <person name="Cordes E."/>
        </authorList>
    </citation>
    <scope>NUCLEOTIDE SEQUENCE</scope>
    <source>
        <strain evidence="4">USNM1676648</strain>
        <tissue evidence="4">Polyp</tissue>
    </source>
</reference>
<name>A0A9W9ZF45_9CNID</name>
<dbReference type="InterPro" id="IPR020846">
    <property type="entry name" value="MFS_dom"/>
</dbReference>
<evidence type="ECO:0000313" key="4">
    <source>
        <dbReference type="EMBL" id="KAJ7379463.1"/>
    </source>
</evidence>
<feature type="transmembrane region" description="Helical" evidence="2">
    <location>
        <begin position="29"/>
        <end position="49"/>
    </location>
</feature>
<dbReference type="PROSITE" id="PS50850">
    <property type="entry name" value="MFS"/>
    <property type="match status" value="1"/>
</dbReference>
<feature type="transmembrane region" description="Helical" evidence="2">
    <location>
        <begin position="157"/>
        <end position="176"/>
    </location>
</feature>
<dbReference type="GO" id="GO:0022857">
    <property type="term" value="F:transmembrane transporter activity"/>
    <property type="evidence" value="ECO:0007669"/>
    <property type="project" value="InterPro"/>
</dbReference>
<comment type="caution">
    <text evidence="4">The sequence shown here is derived from an EMBL/GenBank/DDBJ whole genome shotgun (WGS) entry which is preliminary data.</text>
</comment>
<dbReference type="PANTHER" id="PTHR11360:SF251">
    <property type="entry name" value="MAJOR FACILITATOR SUPERFAMILY (MFS) PROFILE DOMAIN-CONTAINING PROTEIN"/>
    <property type="match status" value="1"/>
</dbReference>
<dbReference type="OrthoDB" id="5980446at2759"/>
<dbReference type="AlphaFoldDB" id="A0A9W9ZF45"/>
<dbReference type="GO" id="GO:0016020">
    <property type="term" value="C:membrane"/>
    <property type="evidence" value="ECO:0007669"/>
    <property type="project" value="UniProtKB-SubCell"/>
</dbReference>
<evidence type="ECO:0000259" key="3">
    <source>
        <dbReference type="PROSITE" id="PS50850"/>
    </source>
</evidence>
<evidence type="ECO:0000313" key="5">
    <source>
        <dbReference type="Proteomes" id="UP001163046"/>
    </source>
</evidence>
<protein>
    <recommendedName>
        <fullName evidence="3">Major facilitator superfamily (MFS) profile domain-containing protein</fullName>
    </recommendedName>
</protein>
<proteinExistence type="predicted"/>
<feature type="transmembrane region" description="Helical" evidence="2">
    <location>
        <begin position="310"/>
        <end position="330"/>
    </location>
</feature>
<feature type="transmembrane region" description="Helical" evidence="2">
    <location>
        <begin position="280"/>
        <end position="298"/>
    </location>
</feature>
<feature type="transmembrane region" description="Helical" evidence="2">
    <location>
        <begin position="336"/>
        <end position="359"/>
    </location>
</feature>
<keyword evidence="2" id="KW-0472">Membrane</keyword>
<dbReference type="CDD" id="cd17352">
    <property type="entry name" value="MFS_MCT_SLC16"/>
    <property type="match status" value="1"/>
</dbReference>
<organism evidence="4 5">
    <name type="scientific">Desmophyllum pertusum</name>
    <dbReference type="NCBI Taxonomy" id="174260"/>
    <lineage>
        <taxon>Eukaryota</taxon>
        <taxon>Metazoa</taxon>
        <taxon>Cnidaria</taxon>
        <taxon>Anthozoa</taxon>
        <taxon>Hexacorallia</taxon>
        <taxon>Scleractinia</taxon>
        <taxon>Caryophylliina</taxon>
        <taxon>Caryophylliidae</taxon>
        <taxon>Desmophyllum</taxon>
    </lineage>
</organism>
<dbReference type="Gene3D" id="1.20.1250.20">
    <property type="entry name" value="MFS general substrate transporter like domains"/>
    <property type="match status" value="1"/>
</dbReference>
<dbReference type="InterPro" id="IPR036259">
    <property type="entry name" value="MFS_trans_sf"/>
</dbReference>
<dbReference type="InterPro" id="IPR011701">
    <property type="entry name" value="MFS"/>
</dbReference>
<feature type="transmembrane region" description="Helical" evidence="2">
    <location>
        <begin position="99"/>
        <end position="117"/>
    </location>
</feature>
<feature type="transmembrane region" description="Helical" evidence="2">
    <location>
        <begin position="188"/>
        <end position="210"/>
    </location>
</feature>
<dbReference type="SUPFAM" id="SSF103473">
    <property type="entry name" value="MFS general substrate transporter"/>
    <property type="match status" value="1"/>
</dbReference>
<comment type="subcellular location">
    <subcellularLocation>
        <location evidence="1">Membrane</location>
        <topology evidence="1">Multi-pass membrane protein</topology>
    </subcellularLocation>
</comment>
<accession>A0A9W9ZF45</accession>
<keyword evidence="2" id="KW-0812">Transmembrane</keyword>
<feature type="transmembrane region" description="Helical" evidence="2">
    <location>
        <begin position="401"/>
        <end position="423"/>
    </location>
</feature>
<evidence type="ECO:0000256" key="2">
    <source>
        <dbReference type="SAM" id="Phobius"/>
    </source>
</evidence>
<dbReference type="Proteomes" id="UP001163046">
    <property type="component" value="Unassembled WGS sequence"/>
</dbReference>
<keyword evidence="2" id="KW-1133">Transmembrane helix</keyword>
<evidence type="ECO:0000256" key="1">
    <source>
        <dbReference type="ARBA" id="ARBA00004141"/>
    </source>
</evidence>
<feature type="transmembrane region" description="Helical" evidence="2">
    <location>
        <begin position="243"/>
        <end position="260"/>
    </location>
</feature>